<evidence type="ECO:0000259" key="2">
    <source>
        <dbReference type="PROSITE" id="PS51352"/>
    </source>
</evidence>
<evidence type="ECO:0000313" key="4">
    <source>
        <dbReference type="Proteomes" id="UP001314263"/>
    </source>
</evidence>
<dbReference type="SUPFAM" id="SSF52833">
    <property type="entry name" value="Thioredoxin-like"/>
    <property type="match status" value="1"/>
</dbReference>
<comment type="caution">
    <text evidence="3">The sequence shown here is derived from an EMBL/GenBank/DDBJ whole genome shotgun (WGS) entry which is preliminary data.</text>
</comment>
<dbReference type="PROSITE" id="PS51352">
    <property type="entry name" value="THIOREDOXIN_2"/>
    <property type="match status" value="1"/>
</dbReference>
<evidence type="ECO:0000256" key="1">
    <source>
        <dbReference type="SAM" id="MobiDB-lite"/>
    </source>
</evidence>
<dbReference type="PANTHER" id="PTHR47192">
    <property type="entry name" value="THIOREDOXIN-LIKE 3-2, CHLOROPLASTIC"/>
    <property type="match status" value="1"/>
</dbReference>
<dbReference type="Pfam" id="PF00085">
    <property type="entry name" value="Thioredoxin"/>
    <property type="match status" value="1"/>
</dbReference>
<gene>
    <name evidence="3" type="ORF">CVIRNUC_001392</name>
</gene>
<dbReference type="CDD" id="cd02947">
    <property type="entry name" value="TRX_family"/>
    <property type="match status" value="1"/>
</dbReference>
<dbReference type="PANTHER" id="PTHR47192:SF4">
    <property type="entry name" value="THIOREDOXIN-LIKE 3-2, CHLOROPLASTIC"/>
    <property type="match status" value="1"/>
</dbReference>
<dbReference type="InterPro" id="IPR044253">
    <property type="entry name" value="WCRKC1/2"/>
</dbReference>
<organism evidence="3 4">
    <name type="scientific">Coccomyxa viridis</name>
    <dbReference type="NCBI Taxonomy" id="1274662"/>
    <lineage>
        <taxon>Eukaryota</taxon>
        <taxon>Viridiplantae</taxon>
        <taxon>Chlorophyta</taxon>
        <taxon>core chlorophytes</taxon>
        <taxon>Trebouxiophyceae</taxon>
        <taxon>Trebouxiophyceae incertae sedis</taxon>
        <taxon>Coccomyxaceae</taxon>
        <taxon>Coccomyxa</taxon>
    </lineage>
</organism>
<name>A0AAV1HTI5_9CHLO</name>
<feature type="region of interest" description="Disordered" evidence="1">
    <location>
        <begin position="35"/>
        <end position="54"/>
    </location>
</feature>
<reference evidence="3 4" key="1">
    <citation type="submission" date="2023-10" db="EMBL/GenBank/DDBJ databases">
        <authorList>
            <person name="Maclean D."/>
            <person name="Macfadyen A."/>
        </authorList>
    </citation>
    <scope>NUCLEOTIDE SEQUENCE [LARGE SCALE GENOMIC DNA]</scope>
</reference>
<evidence type="ECO:0000313" key="3">
    <source>
        <dbReference type="EMBL" id="CAK0742376.1"/>
    </source>
</evidence>
<accession>A0AAV1HTI5</accession>
<sequence>MLLADLPQSRTLICRLPFHPGAMCAFSQPLTGRRVQSQMPHTLPQPPQFKASTGRSSTVVAQVSTEAAAGLMSSEDEFHEALGQAPIVVVDWMAKWCRKCIYLKPKLQKLFQEEFPGVPLVFIDVNAVPGTLVTGNGIRKMPTIAVYKEGKKISEHVAQETGTGSFQKVREIVQLALL</sequence>
<dbReference type="Gene3D" id="3.40.30.10">
    <property type="entry name" value="Glutaredoxin"/>
    <property type="match status" value="1"/>
</dbReference>
<dbReference type="Proteomes" id="UP001314263">
    <property type="component" value="Unassembled WGS sequence"/>
</dbReference>
<protein>
    <recommendedName>
        <fullName evidence="2">Thioredoxin domain-containing protein</fullName>
    </recommendedName>
</protein>
<dbReference type="InterPro" id="IPR036249">
    <property type="entry name" value="Thioredoxin-like_sf"/>
</dbReference>
<dbReference type="InterPro" id="IPR013766">
    <property type="entry name" value="Thioredoxin_domain"/>
</dbReference>
<feature type="domain" description="Thioredoxin" evidence="2">
    <location>
        <begin position="37"/>
        <end position="178"/>
    </location>
</feature>
<dbReference type="EMBL" id="CAUYUE010000002">
    <property type="protein sequence ID" value="CAK0742376.1"/>
    <property type="molecule type" value="Genomic_DNA"/>
</dbReference>
<keyword evidence="4" id="KW-1185">Reference proteome</keyword>
<proteinExistence type="predicted"/>
<dbReference type="AlphaFoldDB" id="A0AAV1HTI5"/>
<dbReference type="GO" id="GO:0009570">
    <property type="term" value="C:chloroplast stroma"/>
    <property type="evidence" value="ECO:0007669"/>
    <property type="project" value="InterPro"/>
</dbReference>